<dbReference type="InterPro" id="IPR027267">
    <property type="entry name" value="AH/BAR_dom_sf"/>
</dbReference>
<name>A0A1D2MLF3_ORCCI</name>
<keyword evidence="7" id="KW-1185">Reference proteome</keyword>
<dbReference type="STRING" id="48709.A0A1D2MLF3"/>
<gene>
    <name evidence="6" type="ORF">Ocin01_12959</name>
</gene>
<dbReference type="InterPro" id="IPR004148">
    <property type="entry name" value="BAR_dom"/>
</dbReference>
<dbReference type="PROSITE" id="PS51021">
    <property type="entry name" value="BAR"/>
    <property type="match status" value="1"/>
</dbReference>
<feature type="region of interest" description="Disordered" evidence="3">
    <location>
        <begin position="170"/>
        <end position="196"/>
    </location>
</feature>
<dbReference type="EMBL" id="LJIJ01000927">
    <property type="protein sequence ID" value="ODM93731.1"/>
    <property type="molecule type" value="Genomic_DNA"/>
</dbReference>
<dbReference type="PROSITE" id="PS50002">
    <property type="entry name" value="SH3"/>
    <property type="match status" value="1"/>
</dbReference>
<dbReference type="OrthoDB" id="14167at2759"/>
<evidence type="ECO:0000259" key="4">
    <source>
        <dbReference type="PROSITE" id="PS50002"/>
    </source>
</evidence>
<dbReference type="SMART" id="SM00721">
    <property type="entry name" value="BAR"/>
    <property type="match status" value="1"/>
</dbReference>
<sequence length="352" mass="39750">MNMDFNVKKLVGEAGHFLSRAVQMTEEVIYSGEKTNIDPQLERLCKQGDEAKNWTQRICKDTEAVLVPNPGYRAEDFLMEKIDKKRPSRMSNLECLGQGMIDAGNEFGSSAAYGSMLVKVGTAELKVGQTEREFITSSLTSFVNPLARFLENEVKNVTRERKTLENRRLDLDSAKNKLRKARSMSSGPPTKDGQDPRVMIQQAEREVIAAQSEFNSQTEICKVQMEILMAARDRHIENLKSFVQAQTTYFARCHQVMLDLNRELDIMPLHSVNLSQSFSIDDSQEEMVGTESNNLQLRAKVMYDYVAKAPEEISVLANEVVAVHECPEDSEFFIAQKGTLRGRIPKACVLLL</sequence>
<dbReference type="SUPFAM" id="SSF50044">
    <property type="entry name" value="SH3-domain"/>
    <property type="match status" value="1"/>
</dbReference>
<dbReference type="Gene3D" id="2.30.30.40">
    <property type="entry name" value="SH3 Domains"/>
    <property type="match status" value="1"/>
</dbReference>
<dbReference type="Proteomes" id="UP000094527">
    <property type="component" value="Unassembled WGS sequence"/>
</dbReference>
<dbReference type="OMA" id="DWIMAER"/>
<organism evidence="6 7">
    <name type="scientific">Orchesella cincta</name>
    <name type="common">Springtail</name>
    <name type="synonym">Podura cincta</name>
    <dbReference type="NCBI Taxonomy" id="48709"/>
    <lineage>
        <taxon>Eukaryota</taxon>
        <taxon>Metazoa</taxon>
        <taxon>Ecdysozoa</taxon>
        <taxon>Arthropoda</taxon>
        <taxon>Hexapoda</taxon>
        <taxon>Collembola</taxon>
        <taxon>Entomobryomorpha</taxon>
        <taxon>Entomobryoidea</taxon>
        <taxon>Orchesellidae</taxon>
        <taxon>Orchesellinae</taxon>
        <taxon>Orchesella</taxon>
    </lineage>
</organism>
<accession>A0A1D2MLF3</accession>
<proteinExistence type="predicted"/>
<dbReference type="Pfam" id="PF03114">
    <property type="entry name" value="BAR"/>
    <property type="match status" value="1"/>
</dbReference>
<dbReference type="SUPFAM" id="SSF103657">
    <property type="entry name" value="BAR/IMD domain-like"/>
    <property type="match status" value="1"/>
</dbReference>
<protein>
    <submittedName>
        <fullName evidence="6">Endophilin-B1</fullName>
    </submittedName>
</protein>
<feature type="domain" description="SH3" evidence="4">
    <location>
        <begin position="294"/>
        <end position="352"/>
    </location>
</feature>
<evidence type="ECO:0000313" key="7">
    <source>
        <dbReference type="Proteomes" id="UP000094527"/>
    </source>
</evidence>
<evidence type="ECO:0000256" key="2">
    <source>
        <dbReference type="PROSITE-ProRule" id="PRU00192"/>
    </source>
</evidence>
<dbReference type="GO" id="GO:0005737">
    <property type="term" value="C:cytoplasm"/>
    <property type="evidence" value="ECO:0007669"/>
    <property type="project" value="InterPro"/>
</dbReference>
<evidence type="ECO:0000259" key="5">
    <source>
        <dbReference type="PROSITE" id="PS51021"/>
    </source>
</evidence>
<evidence type="ECO:0000256" key="3">
    <source>
        <dbReference type="SAM" id="MobiDB-lite"/>
    </source>
</evidence>
<dbReference type="InterPro" id="IPR036028">
    <property type="entry name" value="SH3-like_dom_sf"/>
</dbReference>
<comment type="caution">
    <text evidence="6">The sequence shown here is derived from an EMBL/GenBank/DDBJ whole genome shotgun (WGS) entry which is preliminary data.</text>
</comment>
<dbReference type="AlphaFoldDB" id="A0A1D2MLF3"/>
<dbReference type="SMART" id="SM00326">
    <property type="entry name" value="SH3"/>
    <property type="match status" value="1"/>
</dbReference>
<evidence type="ECO:0000256" key="1">
    <source>
        <dbReference type="ARBA" id="ARBA00022443"/>
    </source>
</evidence>
<keyword evidence="1 2" id="KW-0728">SH3 domain</keyword>
<feature type="domain" description="BAR" evidence="5">
    <location>
        <begin position="26"/>
        <end position="273"/>
    </location>
</feature>
<dbReference type="Gene3D" id="1.20.1270.60">
    <property type="entry name" value="Arfaptin homology (AH) domain/BAR domain"/>
    <property type="match status" value="1"/>
</dbReference>
<dbReference type="InterPro" id="IPR001452">
    <property type="entry name" value="SH3_domain"/>
</dbReference>
<reference evidence="6 7" key="1">
    <citation type="journal article" date="2016" name="Genome Biol. Evol.">
        <title>Gene Family Evolution Reflects Adaptation to Soil Environmental Stressors in the Genome of the Collembolan Orchesella cincta.</title>
        <authorList>
            <person name="Faddeeva-Vakhrusheva A."/>
            <person name="Derks M.F."/>
            <person name="Anvar S.Y."/>
            <person name="Agamennone V."/>
            <person name="Suring W."/>
            <person name="Smit S."/>
            <person name="van Straalen N.M."/>
            <person name="Roelofs D."/>
        </authorList>
    </citation>
    <scope>NUCLEOTIDE SEQUENCE [LARGE SCALE GENOMIC DNA]</scope>
    <source>
        <tissue evidence="6">Mixed pool</tissue>
    </source>
</reference>
<evidence type="ECO:0000313" key="6">
    <source>
        <dbReference type="EMBL" id="ODM93731.1"/>
    </source>
</evidence>